<evidence type="ECO:0000313" key="2">
    <source>
        <dbReference type="EMBL" id="MPC96010.1"/>
    </source>
</evidence>
<gene>
    <name evidence="2" type="ORF">E2C01_091244</name>
</gene>
<feature type="region of interest" description="Disordered" evidence="1">
    <location>
        <begin position="1"/>
        <end position="33"/>
    </location>
</feature>
<evidence type="ECO:0000313" key="3">
    <source>
        <dbReference type="Proteomes" id="UP000324222"/>
    </source>
</evidence>
<sequence>MQDARTVSESGKHRAAGGDGTKPRVISGRGGTMVSLGGTAGRVASVPLPGNPARVVVTPLSGSTQEAVDHPTPPNQEVSVPPHTIQTGGQRGDFEGEETIAVPERDRLNLP</sequence>
<feature type="region of interest" description="Disordered" evidence="1">
    <location>
        <begin position="61"/>
        <end position="111"/>
    </location>
</feature>
<proteinExistence type="predicted"/>
<reference evidence="2 3" key="1">
    <citation type="submission" date="2019-05" db="EMBL/GenBank/DDBJ databases">
        <title>Another draft genome of Portunus trituberculatus and its Hox gene families provides insights of decapod evolution.</title>
        <authorList>
            <person name="Jeong J.-H."/>
            <person name="Song I."/>
            <person name="Kim S."/>
            <person name="Choi T."/>
            <person name="Kim D."/>
            <person name="Ryu S."/>
            <person name="Kim W."/>
        </authorList>
    </citation>
    <scope>NUCLEOTIDE SEQUENCE [LARGE SCALE GENOMIC DNA]</scope>
    <source>
        <tissue evidence="2">Muscle</tissue>
    </source>
</reference>
<keyword evidence="3" id="KW-1185">Reference proteome</keyword>
<accession>A0A5B7JH12</accession>
<name>A0A5B7JH12_PORTR</name>
<dbReference type="EMBL" id="VSRR010104287">
    <property type="protein sequence ID" value="MPC96010.1"/>
    <property type="molecule type" value="Genomic_DNA"/>
</dbReference>
<comment type="caution">
    <text evidence="2">The sequence shown here is derived from an EMBL/GenBank/DDBJ whole genome shotgun (WGS) entry which is preliminary data.</text>
</comment>
<evidence type="ECO:0000256" key="1">
    <source>
        <dbReference type="SAM" id="MobiDB-lite"/>
    </source>
</evidence>
<dbReference type="Proteomes" id="UP000324222">
    <property type="component" value="Unassembled WGS sequence"/>
</dbReference>
<organism evidence="2 3">
    <name type="scientific">Portunus trituberculatus</name>
    <name type="common">Swimming crab</name>
    <name type="synonym">Neptunus trituberculatus</name>
    <dbReference type="NCBI Taxonomy" id="210409"/>
    <lineage>
        <taxon>Eukaryota</taxon>
        <taxon>Metazoa</taxon>
        <taxon>Ecdysozoa</taxon>
        <taxon>Arthropoda</taxon>
        <taxon>Crustacea</taxon>
        <taxon>Multicrustacea</taxon>
        <taxon>Malacostraca</taxon>
        <taxon>Eumalacostraca</taxon>
        <taxon>Eucarida</taxon>
        <taxon>Decapoda</taxon>
        <taxon>Pleocyemata</taxon>
        <taxon>Brachyura</taxon>
        <taxon>Eubrachyura</taxon>
        <taxon>Portunoidea</taxon>
        <taxon>Portunidae</taxon>
        <taxon>Portuninae</taxon>
        <taxon>Portunus</taxon>
    </lineage>
</organism>
<dbReference type="AlphaFoldDB" id="A0A5B7JH12"/>
<protein>
    <submittedName>
        <fullName evidence="2">Uncharacterized protein</fullName>
    </submittedName>
</protein>